<evidence type="ECO:0000313" key="1">
    <source>
        <dbReference type="EMBL" id="KAG8633852.1"/>
    </source>
</evidence>
<proteinExistence type="predicted"/>
<reference evidence="2" key="1">
    <citation type="journal article" date="2016" name="Nat. Biotechnol.">
        <title>Sequencing wild and cultivated cassava and related species reveals extensive interspecific hybridization and genetic diversity.</title>
        <authorList>
            <person name="Bredeson J.V."/>
            <person name="Lyons J.B."/>
            <person name="Prochnik S.E."/>
            <person name="Wu G.A."/>
            <person name="Ha C.M."/>
            <person name="Edsinger-Gonzales E."/>
            <person name="Grimwood J."/>
            <person name="Schmutz J."/>
            <person name="Rabbi I.Y."/>
            <person name="Egesi C."/>
            <person name="Nauluvula P."/>
            <person name="Lebot V."/>
            <person name="Ndunguru J."/>
            <person name="Mkamilo G."/>
            <person name="Bart R.S."/>
            <person name="Setter T.L."/>
            <person name="Gleadow R.M."/>
            <person name="Kulakow P."/>
            <person name="Ferguson M.E."/>
            <person name="Rounsley S."/>
            <person name="Rokhsar D.S."/>
        </authorList>
    </citation>
    <scope>NUCLEOTIDE SEQUENCE [LARGE SCALE GENOMIC DNA]</scope>
    <source>
        <strain evidence="2">cv. AM560-2</strain>
    </source>
</reference>
<dbReference type="EMBL" id="CM004404">
    <property type="protein sequence ID" value="KAG8633852.1"/>
    <property type="molecule type" value="Genomic_DNA"/>
</dbReference>
<sequence>MEDELAGFIHVITGRPSDDKGKNKCVAEDVLSEFFQNELLVVTIHLNRYEVRRVLVDTGSSVNLLPLDVFNKLGLDKNNLVKVFYLLMELGDKTVVVLDTINLPLVLGDEKHKQELYAKFAVVDISLAYNVILGRPVLNSHGIVINMDAIRLKLLSPGGLAVVRGKQKST</sequence>
<gene>
    <name evidence="1" type="ORF">MANES_18G141017v8</name>
</gene>
<comment type="caution">
    <text evidence="1">The sequence shown here is derived from an EMBL/GenBank/DDBJ whole genome shotgun (WGS) entry which is preliminary data.</text>
</comment>
<evidence type="ECO:0000313" key="2">
    <source>
        <dbReference type="Proteomes" id="UP000091857"/>
    </source>
</evidence>
<protein>
    <submittedName>
        <fullName evidence="1">Uncharacterized protein</fullName>
    </submittedName>
</protein>
<accession>A0ACB7G0S5</accession>
<name>A0ACB7G0S5_MANES</name>
<dbReference type="Proteomes" id="UP000091857">
    <property type="component" value="Chromosome 18"/>
</dbReference>
<keyword evidence="2" id="KW-1185">Reference proteome</keyword>
<organism evidence="1 2">
    <name type="scientific">Manihot esculenta</name>
    <name type="common">Cassava</name>
    <name type="synonym">Jatropha manihot</name>
    <dbReference type="NCBI Taxonomy" id="3983"/>
    <lineage>
        <taxon>Eukaryota</taxon>
        <taxon>Viridiplantae</taxon>
        <taxon>Streptophyta</taxon>
        <taxon>Embryophyta</taxon>
        <taxon>Tracheophyta</taxon>
        <taxon>Spermatophyta</taxon>
        <taxon>Magnoliopsida</taxon>
        <taxon>eudicotyledons</taxon>
        <taxon>Gunneridae</taxon>
        <taxon>Pentapetalae</taxon>
        <taxon>rosids</taxon>
        <taxon>fabids</taxon>
        <taxon>Malpighiales</taxon>
        <taxon>Euphorbiaceae</taxon>
        <taxon>Crotonoideae</taxon>
        <taxon>Manihoteae</taxon>
        <taxon>Manihot</taxon>
    </lineage>
</organism>